<organism evidence="1 2">
    <name type="scientific">Emericellopsis atlantica</name>
    <dbReference type="NCBI Taxonomy" id="2614577"/>
    <lineage>
        <taxon>Eukaryota</taxon>
        <taxon>Fungi</taxon>
        <taxon>Dikarya</taxon>
        <taxon>Ascomycota</taxon>
        <taxon>Pezizomycotina</taxon>
        <taxon>Sordariomycetes</taxon>
        <taxon>Hypocreomycetidae</taxon>
        <taxon>Hypocreales</taxon>
        <taxon>Bionectriaceae</taxon>
        <taxon>Emericellopsis</taxon>
    </lineage>
</organism>
<dbReference type="AlphaFoldDB" id="A0A9P7ZMR7"/>
<name>A0A9P7ZMR7_9HYPO</name>
<dbReference type="RefSeq" id="XP_046118267.1">
    <property type="nucleotide sequence ID" value="XM_046267015.1"/>
</dbReference>
<keyword evidence="2" id="KW-1185">Reference proteome</keyword>
<reference evidence="1" key="1">
    <citation type="journal article" date="2021" name="IMA Fungus">
        <title>Genomic characterization of three marine fungi, including Emericellopsis atlantica sp. nov. with signatures of a generalist lifestyle and marine biomass degradation.</title>
        <authorList>
            <person name="Hagestad O.C."/>
            <person name="Hou L."/>
            <person name="Andersen J.H."/>
            <person name="Hansen E.H."/>
            <person name="Altermark B."/>
            <person name="Li C."/>
            <person name="Kuhnert E."/>
            <person name="Cox R.J."/>
            <person name="Crous P.W."/>
            <person name="Spatafora J.W."/>
            <person name="Lail K."/>
            <person name="Amirebrahimi M."/>
            <person name="Lipzen A."/>
            <person name="Pangilinan J."/>
            <person name="Andreopoulos W."/>
            <person name="Hayes R.D."/>
            <person name="Ng V."/>
            <person name="Grigoriev I.V."/>
            <person name="Jackson S.A."/>
            <person name="Sutton T.D.S."/>
            <person name="Dobson A.D.W."/>
            <person name="Rama T."/>
        </authorList>
    </citation>
    <scope>NUCLEOTIDE SEQUENCE</scope>
    <source>
        <strain evidence="1">TS7</strain>
    </source>
</reference>
<dbReference type="EMBL" id="MU251254">
    <property type="protein sequence ID" value="KAG9254343.1"/>
    <property type="molecule type" value="Genomic_DNA"/>
</dbReference>
<dbReference type="Proteomes" id="UP000887229">
    <property type="component" value="Unassembled WGS sequence"/>
</dbReference>
<comment type="caution">
    <text evidence="1">The sequence shown here is derived from an EMBL/GenBank/DDBJ whole genome shotgun (WGS) entry which is preliminary data.</text>
</comment>
<proteinExistence type="predicted"/>
<dbReference type="GeneID" id="70297918"/>
<evidence type="ECO:0000313" key="1">
    <source>
        <dbReference type="EMBL" id="KAG9254343.1"/>
    </source>
</evidence>
<accession>A0A9P7ZMR7</accession>
<evidence type="ECO:0000313" key="2">
    <source>
        <dbReference type="Proteomes" id="UP000887229"/>
    </source>
</evidence>
<gene>
    <name evidence="1" type="ORF">F5Z01DRAFT_750250</name>
</gene>
<protein>
    <submittedName>
        <fullName evidence="1">Uncharacterized protein</fullName>
    </submittedName>
</protein>
<sequence>MDSFAKLPLELILQALTYLKDYVGAFKAIQTSPVLFRRGANCARLHAAFIRRHLHGSAVQDALAIIQFPRQASQHERDTRRAALIQSHLMTWGAGGLVDPCSVAHPDLARFRELHSFCRRLRAYIDDYLSKATSVHFEWAFLYLPRWSHSDYRKISFINKIPANIGDFDVEGLSGQACLKIYRAFMQYEILCKVYGPITEESLLEDDLRQTSSNSINPERPPYLSSWDWELLSRYRPGDHTLADVSSLKCVREYIITLYEGMINYGFLSKISFACREYFRHILPDAGSSIHSTADSHMLRHIWLCAGERWHSPPSRAIIEAVEKILIRHPFSSMPGGGDWAPIRNSFMSSAGFDAVHSILAMGGDDSNGLLERQFSGLPEHLP</sequence>
<dbReference type="OrthoDB" id="4636359at2759"/>